<sequence length="422" mass="44435">MFIKSSLITLALVLSATSTPLVGGVGTPIAFQKRSALTKDDGSLDYRSAAEQVVRDRNKHRQNLLNLERNRGPEAFNDGAYIPPVATLNLTGTSPGDLHARQAESLTDEANDEYWAGTITIGSNKQSFLIDFDTGSSDLWVPSANCTSSTCNGKDKYNATASTTSVHKSGQFSISYGDGSSVSGPVYTDTVTVAGVTAKNQYFSPVMTLSSSFAGEAMDGILGMAYPAISEFNQNPFFNSAKAQGAVKTGVFAFKLAKSGSELYLGGTNSKLYTGSIEYHTVVGSGFWQIGSGKVQVGSKTVVSNIQTIIDSGTTLVYGPPSQVATLYASIPGSKAAGNGFYTFPCTSVPNNVAFSWGGKSWTISAANMNLGRASTTRCVGAIVGQDLGLGKNVWLVGDSFMKNVYSVFSFDQNAVGFATLK</sequence>
<dbReference type="STRING" id="1328759.A0A5C2S7W8"/>
<keyword evidence="6" id="KW-0732">Signal</keyword>
<dbReference type="GO" id="GO:0006508">
    <property type="term" value="P:proteolysis"/>
    <property type="evidence" value="ECO:0007669"/>
    <property type="project" value="UniProtKB-KW"/>
</dbReference>
<keyword evidence="4" id="KW-1015">Disulfide bond</keyword>
<comment type="similarity">
    <text evidence="1 5">Belongs to the peptidase A1 family.</text>
</comment>
<dbReference type="InterPro" id="IPR021109">
    <property type="entry name" value="Peptidase_aspartic_dom_sf"/>
</dbReference>
<feature type="domain" description="Peptidase A1" evidence="7">
    <location>
        <begin position="115"/>
        <end position="419"/>
    </location>
</feature>
<dbReference type="PANTHER" id="PTHR47966">
    <property type="entry name" value="BETA-SITE APP-CLEAVING ENZYME, ISOFORM A-RELATED"/>
    <property type="match status" value="1"/>
</dbReference>
<accession>A0A5C2S7W8</accession>
<dbReference type="Proteomes" id="UP000313359">
    <property type="component" value="Unassembled WGS sequence"/>
</dbReference>
<gene>
    <name evidence="8" type="ORF">L227DRAFT_502771</name>
</gene>
<evidence type="ECO:0000313" key="9">
    <source>
        <dbReference type="Proteomes" id="UP000313359"/>
    </source>
</evidence>
<dbReference type="InterPro" id="IPR001461">
    <property type="entry name" value="Aspartic_peptidase_A1"/>
</dbReference>
<keyword evidence="5 8" id="KW-0645">Protease</keyword>
<evidence type="ECO:0000256" key="4">
    <source>
        <dbReference type="PIRSR" id="PIRSR601461-2"/>
    </source>
</evidence>
<dbReference type="PRINTS" id="PR00792">
    <property type="entry name" value="PEPSIN"/>
</dbReference>
<dbReference type="PANTHER" id="PTHR47966:SF51">
    <property type="entry name" value="BETA-SITE APP-CLEAVING ENZYME, ISOFORM A-RELATED"/>
    <property type="match status" value="1"/>
</dbReference>
<evidence type="ECO:0000256" key="1">
    <source>
        <dbReference type="ARBA" id="ARBA00007447"/>
    </source>
</evidence>
<dbReference type="InterPro" id="IPR001969">
    <property type="entry name" value="Aspartic_peptidase_AS"/>
</dbReference>
<name>A0A5C2S7W8_9APHY</name>
<feature type="chain" id="PRO_5022827802" evidence="6">
    <location>
        <begin position="19"/>
        <end position="422"/>
    </location>
</feature>
<evidence type="ECO:0000256" key="5">
    <source>
        <dbReference type="RuleBase" id="RU000454"/>
    </source>
</evidence>
<dbReference type="SUPFAM" id="SSF50630">
    <property type="entry name" value="Acid proteases"/>
    <property type="match status" value="1"/>
</dbReference>
<dbReference type="GO" id="GO:0004190">
    <property type="term" value="F:aspartic-type endopeptidase activity"/>
    <property type="evidence" value="ECO:0007669"/>
    <property type="project" value="UniProtKB-KW"/>
</dbReference>
<keyword evidence="9" id="KW-1185">Reference proteome</keyword>
<feature type="active site" evidence="3">
    <location>
        <position position="133"/>
    </location>
</feature>
<feature type="active site" evidence="3">
    <location>
        <position position="311"/>
    </location>
</feature>
<dbReference type="CDD" id="cd05471">
    <property type="entry name" value="pepsin_like"/>
    <property type="match status" value="1"/>
</dbReference>
<dbReference type="AlphaFoldDB" id="A0A5C2S7W8"/>
<organism evidence="8 9">
    <name type="scientific">Lentinus tigrinus ALCF2SS1-6</name>
    <dbReference type="NCBI Taxonomy" id="1328759"/>
    <lineage>
        <taxon>Eukaryota</taxon>
        <taxon>Fungi</taxon>
        <taxon>Dikarya</taxon>
        <taxon>Basidiomycota</taxon>
        <taxon>Agaricomycotina</taxon>
        <taxon>Agaricomycetes</taxon>
        <taxon>Polyporales</taxon>
        <taxon>Polyporaceae</taxon>
        <taxon>Lentinus</taxon>
    </lineage>
</organism>
<protein>
    <submittedName>
        <fullName evidence="8">Acid protease</fullName>
    </submittedName>
</protein>
<dbReference type="InterPro" id="IPR033121">
    <property type="entry name" value="PEPTIDASE_A1"/>
</dbReference>
<feature type="disulfide bond" evidence="4">
    <location>
        <begin position="146"/>
        <end position="151"/>
    </location>
</feature>
<keyword evidence="5" id="KW-0378">Hydrolase</keyword>
<evidence type="ECO:0000313" key="8">
    <source>
        <dbReference type="EMBL" id="RPD59801.1"/>
    </source>
</evidence>
<dbReference type="PROSITE" id="PS00141">
    <property type="entry name" value="ASP_PROTEASE"/>
    <property type="match status" value="1"/>
</dbReference>
<dbReference type="Pfam" id="PF00026">
    <property type="entry name" value="Asp"/>
    <property type="match status" value="1"/>
</dbReference>
<feature type="signal peptide" evidence="6">
    <location>
        <begin position="1"/>
        <end position="18"/>
    </location>
</feature>
<proteinExistence type="inferred from homology"/>
<dbReference type="Gene3D" id="2.40.70.10">
    <property type="entry name" value="Acid Proteases"/>
    <property type="match status" value="2"/>
</dbReference>
<evidence type="ECO:0000256" key="3">
    <source>
        <dbReference type="PIRSR" id="PIRSR601461-1"/>
    </source>
</evidence>
<evidence type="ECO:0000256" key="6">
    <source>
        <dbReference type="SAM" id="SignalP"/>
    </source>
</evidence>
<reference evidence="8" key="1">
    <citation type="journal article" date="2018" name="Genome Biol. Evol.">
        <title>Genomics and development of Lentinus tigrinus, a white-rot wood-decaying mushroom with dimorphic fruiting bodies.</title>
        <authorList>
            <person name="Wu B."/>
            <person name="Xu Z."/>
            <person name="Knudson A."/>
            <person name="Carlson A."/>
            <person name="Chen N."/>
            <person name="Kovaka S."/>
            <person name="LaButti K."/>
            <person name="Lipzen A."/>
            <person name="Pennachio C."/>
            <person name="Riley R."/>
            <person name="Schakwitz W."/>
            <person name="Umezawa K."/>
            <person name="Ohm R.A."/>
            <person name="Grigoriev I.V."/>
            <person name="Nagy L.G."/>
            <person name="Gibbons J."/>
            <person name="Hibbett D."/>
        </authorList>
    </citation>
    <scope>NUCLEOTIDE SEQUENCE [LARGE SCALE GENOMIC DNA]</scope>
    <source>
        <strain evidence="8">ALCF2SS1-6</strain>
    </source>
</reference>
<keyword evidence="2 5" id="KW-0064">Aspartyl protease</keyword>
<dbReference type="InterPro" id="IPR034164">
    <property type="entry name" value="Pepsin-like_dom"/>
</dbReference>
<evidence type="ECO:0000256" key="2">
    <source>
        <dbReference type="ARBA" id="ARBA00022750"/>
    </source>
</evidence>
<dbReference type="OrthoDB" id="15189at2759"/>
<dbReference type="PROSITE" id="PS51767">
    <property type="entry name" value="PEPTIDASE_A1"/>
    <property type="match status" value="1"/>
</dbReference>
<evidence type="ECO:0000259" key="7">
    <source>
        <dbReference type="PROSITE" id="PS51767"/>
    </source>
</evidence>
<dbReference type="FunFam" id="2.40.70.10:FF:000008">
    <property type="entry name" value="Cathepsin D"/>
    <property type="match status" value="1"/>
</dbReference>
<dbReference type="EMBL" id="ML122268">
    <property type="protein sequence ID" value="RPD59801.1"/>
    <property type="molecule type" value="Genomic_DNA"/>
</dbReference>